<protein>
    <submittedName>
        <fullName evidence="1">Uncharacterized protein</fullName>
    </submittedName>
</protein>
<accession>A0ABV9PZW5</accession>
<keyword evidence="2" id="KW-1185">Reference proteome</keyword>
<name>A0ABV9PZW5_9BACL</name>
<evidence type="ECO:0000313" key="2">
    <source>
        <dbReference type="Proteomes" id="UP001596002"/>
    </source>
</evidence>
<dbReference type="RefSeq" id="WP_380025111.1">
    <property type="nucleotide sequence ID" value="NZ_JBHSHC010000050.1"/>
</dbReference>
<gene>
    <name evidence="1" type="ORF">ACFO8Q_07420</name>
</gene>
<organism evidence="1 2">
    <name type="scientific">Effusibacillus consociatus</name>
    <dbReference type="NCBI Taxonomy" id="1117041"/>
    <lineage>
        <taxon>Bacteria</taxon>
        <taxon>Bacillati</taxon>
        <taxon>Bacillota</taxon>
        <taxon>Bacilli</taxon>
        <taxon>Bacillales</taxon>
        <taxon>Alicyclobacillaceae</taxon>
        <taxon>Effusibacillus</taxon>
    </lineage>
</organism>
<dbReference type="Proteomes" id="UP001596002">
    <property type="component" value="Unassembled WGS sequence"/>
</dbReference>
<comment type="caution">
    <text evidence="1">The sequence shown here is derived from an EMBL/GenBank/DDBJ whole genome shotgun (WGS) entry which is preliminary data.</text>
</comment>
<dbReference type="EMBL" id="JBHSHC010000050">
    <property type="protein sequence ID" value="MFC4767193.1"/>
    <property type="molecule type" value="Genomic_DNA"/>
</dbReference>
<sequence>MQVEQIGKYIKVDEQIAPRNEVVVEILDYGDNFFDVHFNHLPSDSLFGNSAFCGIPGRNKAIQMAEELAKKGGVKIRTIKITPEEWM</sequence>
<proteinExistence type="predicted"/>
<evidence type="ECO:0000313" key="1">
    <source>
        <dbReference type="EMBL" id="MFC4767193.1"/>
    </source>
</evidence>
<reference evidence="2" key="1">
    <citation type="journal article" date="2019" name="Int. J. Syst. Evol. Microbiol.">
        <title>The Global Catalogue of Microorganisms (GCM) 10K type strain sequencing project: providing services to taxonomists for standard genome sequencing and annotation.</title>
        <authorList>
            <consortium name="The Broad Institute Genomics Platform"/>
            <consortium name="The Broad Institute Genome Sequencing Center for Infectious Disease"/>
            <person name="Wu L."/>
            <person name="Ma J."/>
        </authorList>
    </citation>
    <scope>NUCLEOTIDE SEQUENCE [LARGE SCALE GENOMIC DNA]</scope>
    <source>
        <strain evidence="2">WYCCWR 12678</strain>
    </source>
</reference>